<evidence type="ECO:0000313" key="2">
    <source>
        <dbReference type="EMBL" id="QBD76454.1"/>
    </source>
</evidence>
<dbReference type="InterPro" id="IPR007374">
    <property type="entry name" value="ASCH_domain"/>
</dbReference>
<dbReference type="Gene3D" id="3.10.400.10">
    <property type="entry name" value="Sulfate adenylyltransferase"/>
    <property type="match status" value="1"/>
</dbReference>
<sequence length="137" mass="16036">MHIYEHKLEFGWEGDNGLGMRLIQQILDGKKTATCAPLFGYTQEEITEIFAHKGELVTVTDKEQRPWCNVRMVDIFQTTFGNPDPRLVRGEGNGENSEEFRQEHRRDWKDWLEEEGYTLTDETILIVEEFELIEAAE</sequence>
<dbReference type="RefSeq" id="WP_129887255.1">
    <property type="nucleotide sequence ID" value="NZ_CP035758.1"/>
</dbReference>
<dbReference type="InterPro" id="IPR009326">
    <property type="entry name" value="DUF984"/>
</dbReference>
<dbReference type="Pfam" id="PF04266">
    <property type="entry name" value="ASCH"/>
    <property type="match status" value="1"/>
</dbReference>
<evidence type="ECO:0000259" key="1">
    <source>
        <dbReference type="SMART" id="SM01022"/>
    </source>
</evidence>
<dbReference type="AlphaFoldDB" id="A0A4P6JMJ3"/>
<dbReference type="EMBL" id="CP035758">
    <property type="protein sequence ID" value="QBD76454.1"/>
    <property type="molecule type" value="Genomic_DNA"/>
</dbReference>
<reference evidence="2 3" key="1">
    <citation type="submission" date="2019-01" db="EMBL/GenBank/DDBJ databases">
        <title>Ktedonosporobacter rubrisoli SCAWS-G2.</title>
        <authorList>
            <person name="Huang Y."/>
            <person name="Yan B."/>
        </authorList>
    </citation>
    <scope>NUCLEOTIDE SEQUENCE [LARGE SCALE GENOMIC DNA]</scope>
    <source>
        <strain evidence="2 3">SCAWS-G2</strain>
    </source>
</reference>
<dbReference type="KEGG" id="kbs:EPA93_10700"/>
<dbReference type="PANTHER" id="PTHR39203:SF1">
    <property type="entry name" value="CYTOPLASMIC PROTEIN"/>
    <property type="match status" value="1"/>
</dbReference>
<dbReference type="SUPFAM" id="SSF88697">
    <property type="entry name" value="PUA domain-like"/>
    <property type="match status" value="1"/>
</dbReference>
<dbReference type="SMART" id="SM01022">
    <property type="entry name" value="ASCH"/>
    <property type="match status" value="1"/>
</dbReference>
<dbReference type="OrthoDB" id="9807542at2"/>
<name>A0A4P6JMJ3_KTERU</name>
<accession>A0A4P6JMJ3</accession>
<proteinExistence type="predicted"/>
<dbReference type="PANTHER" id="PTHR39203">
    <property type="entry name" value="CYTOPLASMIC PROTEIN-RELATED"/>
    <property type="match status" value="1"/>
</dbReference>
<dbReference type="Proteomes" id="UP000290365">
    <property type="component" value="Chromosome"/>
</dbReference>
<evidence type="ECO:0000313" key="3">
    <source>
        <dbReference type="Proteomes" id="UP000290365"/>
    </source>
</evidence>
<organism evidence="2 3">
    <name type="scientific">Ktedonosporobacter rubrisoli</name>
    <dbReference type="NCBI Taxonomy" id="2509675"/>
    <lineage>
        <taxon>Bacteria</taxon>
        <taxon>Bacillati</taxon>
        <taxon>Chloroflexota</taxon>
        <taxon>Ktedonobacteria</taxon>
        <taxon>Ktedonobacterales</taxon>
        <taxon>Ktedonosporobacteraceae</taxon>
        <taxon>Ktedonosporobacter</taxon>
    </lineage>
</organism>
<feature type="domain" description="ASCH" evidence="1">
    <location>
        <begin position="16"/>
        <end position="134"/>
    </location>
</feature>
<protein>
    <submittedName>
        <fullName evidence="2">ASCH domain-containing protein</fullName>
    </submittedName>
</protein>
<gene>
    <name evidence="2" type="ORF">EPA93_10700</name>
</gene>
<keyword evidence="3" id="KW-1185">Reference proteome</keyword>
<dbReference type="InterPro" id="IPR015947">
    <property type="entry name" value="PUA-like_sf"/>
</dbReference>